<dbReference type="AlphaFoldDB" id="A0A3M7P1X0"/>
<evidence type="ECO:0000313" key="2">
    <source>
        <dbReference type="Proteomes" id="UP000276133"/>
    </source>
</evidence>
<feature type="non-terminal residue" evidence="1">
    <location>
        <position position="1"/>
    </location>
</feature>
<name>A0A3M7P1X0_BRAPC</name>
<evidence type="ECO:0000313" key="1">
    <source>
        <dbReference type="EMBL" id="RMZ92830.1"/>
    </source>
</evidence>
<keyword evidence="2" id="KW-1185">Reference proteome</keyword>
<accession>A0A3M7P1X0</accession>
<dbReference type="Proteomes" id="UP000276133">
    <property type="component" value="Unassembled WGS sequence"/>
</dbReference>
<comment type="caution">
    <text evidence="1">The sequence shown here is derived from an EMBL/GenBank/DDBJ whole genome shotgun (WGS) entry which is preliminary data.</text>
</comment>
<protein>
    <submittedName>
        <fullName evidence="1">Uncharacterized protein</fullName>
    </submittedName>
</protein>
<sequence length="85" mass="9995">ILINRLDPVYLKLANVFASIELIFPPRKKYEQYLNRALLKSIEFNFISSVNSNATTRTWFILEDKRTNRGAKRIPGQERKAKHCE</sequence>
<dbReference type="EMBL" id="REGN01014278">
    <property type="protein sequence ID" value="RMZ92830.1"/>
    <property type="molecule type" value="Genomic_DNA"/>
</dbReference>
<organism evidence="1 2">
    <name type="scientific">Brachionus plicatilis</name>
    <name type="common">Marine rotifer</name>
    <name type="synonym">Brachionus muelleri</name>
    <dbReference type="NCBI Taxonomy" id="10195"/>
    <lineage>
        <taxon>Eukaryota</taxon>
        <taxon>Metazoa</taxon>
        <taxon>Spiralia</taxon>
        <taxon>Gnathifera</taxon>
        <taxon>Rotifera</taxon>
        <taxon>Eurotatoria</taxon>
        <taxon>Monogononta</taxon>
        <taxon>Pseudotrocha</taxon>
        <taxon>Ploima</taxon>
        <taxon>Brachionidae</taxon>
        <taxon>Brachionus</taxon>
    </lineage>
</organism>
<proteinExistence type="predicted"/>
<reference evidence="1 2" key="1">
    <citation type="journal article" date="2018" name="Sci. Rep.">
        <title>Genomic signatures of local adaptation to the degree of environmental predictability in rotifers.</title>
        <authorList>
            <person name="Franch-Gras L."/>
            <person name="Hahn C."/>
            <person name="Garcia-Roger E.M."/>
            <person name="Carmona M.J."/>
            <person name="Serra M."/>
            <person name="Gomez A."/>
        </authorList>
    </citation>
    <scope>NUCLEOTIDE SEQUENCE [LARGE SCALE GENOMIC DNA]</scope>
    <source>
        <strain evidence="1">HYR1</strain>
    </source>
</reference>
<gene>
    <name evidence="1" type="ORF">BpHYR1_043984</name>
</gene>